<dbReference type="STRING" id="156892.BM477_04675"/>
<dbReference type="GO" id="GO:0015225">
    <property type="term" value="F:biotin transmembrane transporter activity"/>
    <property type="evidence" value="ECO:0007669"/>
    <property type="project" value="UniProtKB-UniRule"/>
</dbReference>
<evidence type="ECO:0000313" key="4">
    <source>
        <dbReference type="EMBL" id="OKL49385.1"/>
    </source>
</evidence>
<dbReference type="Gene3D" id="1.10.1760.20">
    <property type="match status" value="1"/>
</dbReference>
<dbReference type="EMBL" id="MPDM01000004">
    <property type="protein sequence ID" value="OKL49385.1"/>
    <property type="molecule type" value="Genomic_DNA"/>
</dbReference>
<dbReference type="PANTHER" id="PTHR34295">
    <property type="entry name" value="BIOTIN TRANSPORTER BIOY"/>
    <property type="match status" value="1"/>
</dbReference>
<keyword evidence="5" id="KW-1185">Reference proteome</keyword>
<reference evidence="5" key="1">
    <citation type="submission" date="2016-11" db="EMBL/GenBank/DDBJ databases">
        <title>Actinomyces gypaetusis sp. nov. isolated from Gypaetus barbatus in Qinghai Tibet Plateau China.</title>
        <authorList>
            <person name="Meng X."/>
        </authorList>
    </citation>
    <scope>NUCLEOTIDE SEQUENCE [LARGE SCALE GENOMIC DNA]</scope>
    <source>
        <strain evidence="5">DSM 15383</strain>
    </source>
</reference>
<dbReference type="GO" id="GO:0005886">
    <property type="term" value="C:plasma membrane"/>
    <property type="evidence" value="ECO:0007669"/>
    <property type="project" value="UniProtKB-SubCell"/>
</dbReference>
<dbReference type="PANTHER" id="PTHR34295:SF1">
    <property type="entry name" value="BIOTIN TRANSPORTER BIOY"/>
    <property type="match status" value="1"/>
</dbReference>
<keyword evidence="2" id="KW-1003">Cell membrane</keyword>
<dbReference type="AlphaFoldDB" id="A0A1Q5PPQ7"/>
<comment type="caution">
    <text evidence="4">The sequence shown here is derived from an EMBL/GenBank/DDBJ whole genome shotgun (WGS) entry which is preliminary data.</text>
</comment>
<keyword evidence="2 3" id="KW-0472">Membrane</keyword>
<dbReference type="Proteomes" id="UP000186465">
    <property type="component" value="Unassembled WGS sequence"/>
</dbReference>
<dbReference type="Pfam" id="PF02632">
    <property type="entry name" value="BioY"/>
    <property type="match status" value="1"/>
</dbReference>
<feature type="transmembrane region" description="Helical" evidence="3">
    <location>
        <begin position="100"/>
        <end position="117"/>
    </location>
</feature>
<protein>
    <recommendedName>
        <fullName evidence="2">Biotin transporter</fullName>
    </recommendedName>
</protein>
<feature type="transmembrane region" description="Helical" evidence="3">
    <location>
        <begin position="129"/>
        <end position="151"/>
    </location>
</feature>
<comment type="similarity">
    <text evidence="1 2">Belongs to the BioY family.</text>
</comment>
<evidence type="ECO:0000313" key="5">
    <source>
        <dbReference type="Proteomes" id="UP000186465"/>
    </source>
</evidence>
<evidence type="ECO:0000256" key="3">
    <source>
        <dbReference type="SAM" id="Phobius"/>
    </source>
</evidence>
<name>A0A1Q5PPQ7_9ACTO</name>
<evidence type="ECO:0000256" key="1">
    <source>
        <dbReference type="ARBA" id="ARBA00010692"/>
    </source>
</evidence>
<dbReference type="InterPro" id="IPR003784">
    <property type="entry name" value="BioY"/>
</dbReference>
<feature type="transmembrane region" description="Helical" evidence="3">
    <location>
        <begin position="20"/>
        <end position="39"/>
    </location>
</feature>
<feature type="transmembrane region" description="Helical" evidence="3">
    <location>
        <begin position="71"/>
        <end position="94"/>
    </location>
</feature>
<evidence type="ECO:0000256" key="2">
    <source>
        <dbReference type="PIRNR" id="PIRNR016661"/>
    </source>
</evidence>
<feature type="transmembrane region" description="Helical" evidence="3">
    <location>
        <begin position="163"/>
        <end position="193"/>
    </location>
</feature>
<keyword evidence="3" id="KW-1133">Transmembrane helix</keyword>
<keyword evidence="2" id="KW-0813">Transport</keyword>
<gene>
    <name evidence="4" type="ORF">BM477_04675</name>
</gene>
<keyword evidence="3" id="KW-0812">Transmembrane</keyword>
<feature type="transmembrane region" description="Helical" evidence="3">
    <location>
        <begin position="45"/>
        <end position="64"/>
    </location>
</feature>
<accession>A0A1Q5PPQ7</accession>
<organism evidence="4 5">
    <name type="scientific">Boudabousia marimammalium</name>
    <dbReference type="NCBI Taxonomy" id="156892"/>
    <lineage>
        <taxon>Bacteria</taxon>
        <taxon>Bacillati</taxon>
        <taxon>Actinomycetota</taxon>
        <taxon>Actinomycetes</taxon>
        <taxon>Actinomycetales</taxon>
        <taxon>Actinomycetaceae</taxon>
        <taxon>Boudabousia</taxon>
    </lineage>
</organism>
<sequence>MSSFAPRFPVLLEKLSDTRLNTFSLALVGAALLGISAQLSWNIGVVPITGQTFVVMVLGVALGAKRAAATVLFYLFAGLAGMPWFANFAGGPLMVLRPSFGYLLGFVAAAALVGWFSERGWDRYSGKALLMYCSASLLIYAFGVPYLALVLHFSGADVSAVAIWWIGAGVFVPGDAVKCVLAAVLSPAAWSLVARFSR</sequence>
<dbReference type="PIRSF" id="PIRSF016661">
    <property type="entry name" value="BioY"/>
    <property type="match status" value="1"/>
</dbReference>
<comment type="subcellular location">
    <subcellularLocation>
        <location evidence="2">Cell membrane</location>
        <topology evidence="2">Multi-pass membrane protein</topology>
    </subcellularLocation>
</comment>
<proteinExistence type="inferred from homology"/>